<evidence type="ECO:0000256" key="5">
    <source>
        <dbReference type="ARBA" id="ARBA00022741"/>
    </source>
</evidence>
<dbReference type="Pfam" id="PF00512">
    <property type="entry name" value="HisKA"/>
    <property type="match status" value="1"/>
</dbReference>
<dbReference type="PROSITE" id="PS50109">
    <property type="entry name" value="HIS_KIN"/>
    <property type="match status" value="1"/>
</dbReference>
<dbReference type="EMBL" id="JAUHTR010000003">
    <property type="protein sequence ID" value="MDN4524299.1"/>
    <property type="molecule type" value="Genomic_DNA"/>
</dbReference>
<evidence type="ECO:0000256" key="4">
    <source>
        <dbReference type="ARBA" id="ARBA00022679"/>
    </source>
</evidence>
<evidence type="ECO:0000256" key="2">
    <source>
        <dbReference type="ARBA" id="ARBA00012438"/>
    </source>
</evidence>
<keyword evidence="4" id="KW-0808">Transferase</keyword>
<dbReference type="PRINTS" id="PR00344">
    <property type="entry name" value="BCTRLSENSOR"/>
</dbReference>
<evidence type="ECO:0000259" key="10">
    <source>
        <dbReference type="PROSITE" id="PS50112"/>
    </source>
</evidence>
<evidence type="ECO:0000256" key="6">
    <source>
        <dbReference type="ARBA" id="ARBA00022777"/>
    </source>
</evidence>
<organism evidence="11 12">
    <name type="scientific">Fictibacillus fluitans</name>
    <dbReference type="NCBI Taxonomy" id="3058422"/>
    <lineage>
        <taxon>Bacteria</taxon>
        <taxon>Bacillati</taxon>
        <taxon>Bacillota</taxon>
        <taxon>Bacilli</taxon>
        <taxon>Bacillales</taxon>
        <taxon>Fictibacillaceae</taxon>
        <taxon>Fictibacillus</taxon>
    </lineage>
</organism>
<dbReference type="InterPro" id="IPR035965">
    <property type="entry name" value="PAS-like_dom_sf"/>
</dbReference>
<dbReference type="CDD" id="cd00082">
    <property type="entry name" value="HisKA"/>
    <property type="match status" value="1"/>
</dbReference>
<dbReference type="Gene3D" id="3.30.450.20">
    <property type="entry name" value="PAS domain"/>
    <property type="match status" value="1"/>
</dbReference>
<keyword evidence="12" id="KW-1185">Reference proteome</keyword>
<feature type="domain" description="PAS" evidence="10">
    <location>
        <begin position="153"/>
        <end position="195"/>
    </location>
</feature>
<evidence type="ECO:0000259" key="9">
    <source>
        <dbReference type="PROSITE" id="PS50109"/>
    </source>
</evidence>
<evidence type="ECO:0000256" key="1">
    <source>
        <dbReference type="ARBA" id="ARBA00000085"/>
    </source>
</evidence>
<evidence type="ECO:0000313" key="11">
    <source>
        <dbReference type="EMBL" id="MDN4524299.1"/>
    </source>
</evidence>
<evidence type="ECO:0000256" key="8">
    <source>
        <dbReference type="ARBA" id="ARBA00023012"/>
    </source>
</evidence>
<dbReference type="SMART" id="SM00387">
    <property type="entry name" value="HATPase_c"/>
    <property type="match status" value="1"/>
</dbReference>
<proteinExistence type="predicted"/>
<dbReference type="PANTHER" id="PTHR43065:SF34">
    <property type="entry name" value="SPORULATION KINASE A"/>
    <property type="match status" value="1"/>
</dbReference>
<dbReference type="PANTHER" id="PTHR43065">
    <property type="entry name" value="SENSOR HISTIDINE KINASE"/>
    <property type="match status" value="1"/>
</dbReference>
<dbReference type="NCBIfam" id="TIGR00229">
    <property type="entry name" value="sensory_box"/>
    <property type="match status" value="1"/>
</dbReference>
<dbReference type="RefSeq" id="WP_301165352.1">
    <property type="nucleotide sequence ID" value="NZ_JAUHTR010000003.1"/>
</dbReference>
<keyword evidence="7 11" id="KW-0067">ATP-binding</keyword>
<feature type="domain" description="Histidine kinase" evidence="9">
    <location>
        <begin position="285"/>
        <end position="490"/>
    </location>
</feature>
<keyword evidence="3" id="KW-0597">Phosphoprotein</keyword>
<evidence type="ECO:0000313" key="12">
    <source>
        <dbReference type="Proteomes" id="UP001172721"/>
    </source>
</evidence>
<evidence type="ECO:0000256" key="3">
    <source>
        <dbReference type="ARBA" id="ARBA00022553"/>
    </source>
</evidence>
<dbReference type="InterPro" id="IPR003594">
    <property type="entry name" value="HATPase_dom"/>
</dbReference>
<dbReference type="PROSITE" id="PS50112">
    <property type="entry name" value="PAS"/>
    <property type="match status" value="1"/>
</dbReference>
<dbReference type="SMART" id="SM00091">
    <property type="entry name" value="PAS"/>
    <property type="match status" value="1"/>
</dbReference>
<accession>A0ABT8HU91</accession>
<gene>
    <name evidence="11" type="ORF">QYB97_07425</name>
</gene>
<evidence type="ECO:0000256" key="7">
    <source>
        <dbReference type="ARBA" id="ARBA00022840"/>
    </source>
</evidence>
<sequence length="490" mass="55413">MLYQSNYGGKGVITMVDPSLEQMMKLQRPHEEPCREDMQITTLEMDSVHYFRLKQTTAGNYTMTFSEGVLADELGFHFMGSGEMSTGQPMEQVRPYFEKAFGGMPCFYKTGNAKRTLYTSLTPVFSNGKVIEVAGATADYSGNFHPVAERSESSQLYKEIFNHSIYPTLLLDDNRIILDANSAARRLLGITPYDVERSRIDEFIGREQGFDVSLNWDLFLLDPSYRWEFNRGSSHYKRLIEFTGKRDIYPGVHLGILQDVTERRQTQERLRKAETLNVVGEMAAGVAHEIRNPLTSLKGFVQLMQNEGQAHDVYYSIILNEVDRIEHIIKEFLLLAKTDRQEVQTISLVNTLKETVSLLETQAILKNITLDLICEEDLPDSHCDPFQMKQVFINLIKNAIEASNAGGRILITAKKKDSKCIHFTFTDNGTGMPNKVLNRIGKPFYTTKEDGTGLGLMVSYKIIENHKGTVHVTSEVGKGTTFEISLPLSP</sequence>
<dbReference type="InterPro" id="IPR003661">
    <property type="entry name" value="HisK_dim/P_dom"/>
</dbReference>
<dbReference type="Proteomes" id="UP001172721">
    <property type="component" value="Unassembled WGS sequence"/>
</dbReference>
<protein>
    <recommendedName>
        <fullName evidence="2">histidine kinase</fullName>
        <ecNumber evidence="2">2.7.13.3</ecNumber>
    </recommendedName>
</protein>
<dbReference type="InterPro" id="IPR005467">
    <property type="entry name" value="His_kinase_dom"/>
</dbReference>
<dbReference type="SMART" id="SM00388">
    <property type="entry name" value="HisKA"/>
    <property type="match status" value="1"/>
</dbReference>
<dbReference type="Pfam" id="PF13188">
    <property type="entry name" value="PAS_8"/>
    <property type="match status" value="1"/>
</dbReference>
<reference evidence="11" key="1">
    <citation type="submission" date="2023-07" db="EMBL/GenBank/DDBJ databases">
        <title>Fictibacillus sp. isolated from freshwater pond.</title>
        <authorList>
            <person name="Kirdat K."/>
            <person name="Bhat A."/>
            <person name="Mourya A."/>
            <person name="Yadav A."/>
        </authorList>
    </citation>
    <scope>NUCLEOTIDE SEQUENCE</scope>
    <source>
        <strain evidence="11">NE201</strain>
    </source>
</reference>
<dbReference type="Gene3D" id="3.30.565.10">
    <property type="entry name" value="Histidine kinase-like ATPase, C-terminal domain"/>
    <property type="match status" value="1"/>
</dbReference>
<dbReference type="InterPro" id="IPR000014">
    <property type="entry name" value="PAS"/>
</dbReference>
<dbReference type="InterPro" id="IPR036097">
    <property type="entry name" value="HisK_dim/P_sf"/>
</dbReference>
<dbReference type="SUPFAM" id="SSF47384">
    <property type="entry name" value="Homodimeric domain of signal transducing histidine kinase"/>
    <property type="match status" value="1"/>
</dbReference>
<dbReference type="SUPFAM" id="SSF55785">
    <property type="entry name" value="PYP-like sensor domain (PAS domain)"/>
    <property type="match status" value="1"/>
</dbReference>
<name>A0ABT8HU91_9BACL</name>
<keyword evidence="6" id="KW-0418">Kinase</keyword>
<keyword evidence="5" id="KW-0547">Nucleotide-binding</keyword>
<dbReference type="SUPFAM" id="SSF55874">
    <property type="entry name" value="ATPase domain of HSP90 chaperone/DNA topoisomerase II/histidine kinase"/>
    <property type="match status" value="1"/>
</dbReference>
<dbReference type="InterPro" id="IPR036890">
    <property type="entry name" value="HATPase_C_sf"/>
</dbReference>
<comment type="caution">
    <text evidence="11">The sequence shown here is derived from an EMBL/GenBank/DDBJ whole genome shotgun (WGS) entry which is preliminary data.</text>
</comment>
<comment type="catalytic activity">
    <reaction evidence="1">
        <text>ATP + protein L-histidine = ADP + protein N-phospho-L-histidine.</text>
        <dbReference type="EC" id="2.7.13.3"/>
    </reaction>
</comment>
<dbReference type="Gene3D" id="1.10.287.130">
    <property type="match status" value="1"/>
</dbReference>
<dbReference type="Pfam" id="PF02518">
    <property type="entry name" value="HATPase_c"/>
    <property type="match status" value="1"/>
</dbReference>
<keyword evidence="8" id="KW-0902">Two-component regulatory system</keyword>
<dbReference type="InterPro" id="IPR004358">
    <property type="entry name" value="Sig_transdc_His_kin-like_C"/>
</dbReference>
<dbReference type="GO" id="GO:0005524">
    <property type="term" value="F:ATP binding"/>
    <property type="evidence" value="ECO:0007669"/>
    <property type="project" value="UniProtKB-KW"/>
</dbReference>
<dbReference type="EC" id="2.7.13.3" evidence="2"/>